<gene>
    <name evidence="2" type="ordered locus">GAU_2129</name>
</gene>
<feature type="transmembrane region" description="Helical" evidence="1">
    <location>
        <begin position="81"/>
        <end position="101"/>
    </location>
</feature>
<dbReference type="EMBL" id="AP009153">
    <property type="protein sequence ID" value="BAH39171.1"/>
    <property type="molecule type" value="Genomic_DNA"/>
</dbReference>
<feature type="transmembrane region" description="Helical" evidence="1">
    <location>
        <begin position="49"/>
        <end position="69"/>
    </location>
</feature>
<keyword evidence="1" id="KW-0812">Transmembrane</keyword>
<accession>C1A9J4</accession>
<keyword evidence="3" id="KW-1185">Reference proteome</keyword>
<dbReference type="Proteomes" id="UP000002209">
    <property type="component" value="Chromosome"/>
</dbReference>
<dbReference type="AlphaFoldDB" id="C1A9J4"/>
<dbReference type="STRING" id="379066.GAU_2129"/>
<keyword evidence="1" id="KW-0472">Membrane</keyword>
<dbReference type="KEGG" id="gau:GAU_2129"/>
<evidence type="ECO:0000313" key="2">
    <source>
        <dbReference type="EMBL" id="BAH39171.1"/>
    </source>
</evidence>
<protein>
    <submittedName>
        <fullName evidence="2">Hypothetical membrane protein</fullName>
    </submittedName>
</protein>
<sequence>MILIMVMTVTDAHTPNAPVHRMALRATVLGTVGIALAYASAFLPPSVSVWGPYLMAVALPFCMMATMVLGAARDGKPLGRLVWPMALVFVLVAGGFLLALTLPSDTVTSTLWLGLPPRAAVVLYGVGLLPLFVLPVAYAFTFDALTLSDEDIARVRAARQAARHAVQAKDVASPGDGRVS</sequence>
<feature type="transmembrane region" description="Helical" evidence="1">
    <location>
        <begin position="121"/>
        <end position="140"/>
    </location>
</feature>
<feature type="transmembrane region" description="Helical" evidence="1">
    <location>
        <begin position="23"/>
        <end position="43"/>
    </location>
</feature>
<evidence type="ECO:0000313" key="3">
    <source>
        <dbReference type="Proteomes" id="UP000002209"/>
    </source>
</evidence>
<organism evidence="2 3">
    <name type="scientific">Gemmatimonas aurantiaca (strain DSM 14586 / JCM 11422 / NBRC 100505 / T-27)</name>
    <dbReference type="NCBI Taxonomy" id="379066"/>
    <lineage>
        <taxon>Bacteria</taxon>
        <taxon>Pseudomonadati</taxon>
        <taxon>Gemmatimonadota</taxon>
        <taxon>Gemmatimonadia</taxon>
        <taxon>Gemmatimonadales</taxon>
        <taxon>Gemmatimonadaceae</taxon>
        <taxon>Gemmatimonas</taxon>
    </lineage>
</organism>
<dbReference type="HOGENOM" id="CLU_1494169_0_0_0"/>
<name>C1A9J4_GEMAT</name>
<reference evidence="3" key="1">
    <citation type="submission" date="2006-03" db="EMBL/GenBank/DDBJ databases">
        <title>Complete genome sequence of Gemmatimonas aurantiaca T-27 that represents a novel phylum Gemmatimonadetes.</title>
        <authorList>
            <person name="Takasaki K."/>
            <person name="Ichikawa N."/>
            <person name="Miura H."/>
            <person name="Matsushita S."/>
            <person name="Watanabe Y."/>
            <person name="Oguchi A."/>
            <person name="Ankai A."/>
            <person name="Yashiro I."/>
            <person name="Takahashi M."/>
            <person name="Terui Y."/>
            <person name="Fukui S."/>
            <person name="Yokoyama H."/>
            <person name="Tanikawa S."/>
            <person name="Hanada S."/>
            <person name="Kamagata Y."/>
            <person name="Fujita N."/>
        </authorList>
    </citation>
    <scope>NUCLEOTIDE SEQUENCE [LARGE SCALE GENOMIC DNA]</scope>
    <source>
        <strain evidence="3">T-27 / DSM 14586 / JCM 11422 / NBRC 100505</strain>
    </source>
</reference>
<proteinExistence type="predicted"/>
<dbReference type="eggNOG" id="ENOG50347ZP">
    <property type="taxonomic scope" value="Bacteria"/>
</dbReference>
<evidence type="ECO:0000256" key="1">
    <source>
        <dbReference type="SAM" id="Phobius"/>
    </source>
</evidence>
<keyword evidence="1" id="KW-1133">Transmembrane helix</keyword>